<feature type="compositionally biased region" description="Polar residues" evidence="1">
    <location>
        <begin position="156"/>
        <end position="165"/>
    </location>
</feature>
<feature type="region of interest" description="Disordered" evidence="1">
    <location>
        <begin position="116"/>
        <end position="195"/>
    </location>
</feature>
<organism evidence="2 3">
    <name type="scientific">Clohesyomyces aquaticus</name>
    <dbReference type="NCBI Taxonomy" id="1231657"/>
    <lineage>
        <taxon>Eukaryota</taxon>
        <taxon>Fungi</taxon>
        <taxon>Dikarya</taxon>
        <taxon>Ascomycota</taxon>
        <taxon>Pezizomycotina</taxon>
        <taxon>Dothideomycetes</taxon>
        <taxon>Pleosporomycetidae</taxon>
        <taxon>Pleosporales</taxon>
        <taxon>Lindgomycetaceae</taxon>
        <taxon>Clohesyomyces</taxon>
    </lineage>
</organism>
<dbReference type="AlphaFoldDB" id="A0A1Y1ZU59"/>
<evidence type="ECO:0008006" key="4">
    <source>
        <dbReference type="Google" id="ProtNLM"/>
    </source>
</evidence>
<proteinExistence type="predicted"/>
<dbReference type="Proteomes" id="UP000193144">
    <property type="component" value="Unassembled WGS sequence"/>
</dbReference>
<sequence length="202" mass="22174">MAKVDGFGPRLKFLKEAAHLISIPSPAVSATLGAEYDKLLLLQDADLQATKKEWDAHRREICGACGNLMVPGWSCEVSPEKIVPDKVDKDKTKSPSKRLSRQGKAMAYSCLRCHRRTVQSLPPRPPKHLNRNPSQIPEAVPDRETMKARPADQSRVAKSTSSNSKQRAKARKGGLHAILGKSKTQNSAQQGGLGLDLMDFLK</sequence>
<dbReference type="STRING" id="1231657.A0A1Y1ZU59"/>
<accession>A0A1Y1ZU59</accession>
<comment type="caution">
    <text evidence="2">The sequence shown here is derived from an EMBL/GenBank/DDBJ whole genome shotgun (WGS) entry which is preliminary data.</text>
</comment>
<protein>
    <recommendedName>
        <fullName evidence="4">RNAse P Rpr2/Rpp21/SNM1 subunit domain-domain-containing protein</fullName>
    </recommendedName>
</protein>
<evidence type="ECO:0000313" key="2">
    <source>
        <dbReference type="EMBL" id="ORY13744.1"/>
    </source>
</evidence>
<dbReference type="InterPro" id="IPR007175">
    <property type="entry name" value="Rpr2/Snm1/Rpp21"/>
</dbReference>
<dbReference type="GO" id="GO:0006396">
    <property type="term" value="P:RNA processing"/>
    <property type="evidence" value="ECO:0007669"/>
    <property type="project" value="InterPro"/>
</dbReference>
<feature type="compositionally biased region" description="Basic and acidic residues" evidence="1">
    <location>
        <begin position="140"/>
        <end position="152"/>
    </location>
</feature>
<name>A0A1Y1ZU59_9PLEO</name>
<dbReference type="Gene3D" id="6.20.50.20">
    <property type="match status" value="1"/>
</dbReference>
<dbReference type="Pfam" id="PF04032">
    <property type="entry name" value="Rpr2"/>
    <property type="match status" value="1"/>
</dbReference>
<evidence type="ECO:0000256" key="1">
    <source>
        <dbReference type="SAM" id="MobiDB-lite"/>
    </source>
</evidence>
<dbReference type="OrthoDB" id="438080at2759"/>
<feature type="region of interest" description="Disordered" evidence="1">
    <location>
        <begin position="86"/>
        <end position="105"/>
    </location>
</feature>
<reference evidence="2 3" key="1">
    <citation type="submission" date="2016-07" db="EMBL/GenBank/DDBJ databases">
        <title>Pervasive Adenine N6-methylation of Active Genes in Fungi.</title>
        <authorList>
            <consortium name="DOE Joint Genome Institute"/>
            <person name="Mondo S.J."/>
            <person name="Dannebaum R.O."/>
            <person name="Kuo R.C."/>
            <person name="Labutti K."/>
            <person name="Haridas S."/>
            <person name="Kuo A."/>
            <person name="Salamov A."/>
            <person name="Ahrendt S.R."/>
            <person name="Lipzen A."/>
            <person name="Sullivan W."/>
            <person name="Andreopoulos W.B."/>
            <person name="Clum A."/>
            <person name="Lindquist E."/>
            <person name="Daum C."/>
            <person name="Ramamoorthy G.K."/>
            <person name="Gryganskyi A."/>
            <person name="Culley D."/>
            <person name="Magnuson J.K."/>
            <person name="James T.Y."/>
            <person name="O'Malley M.A."/>
            <person name="Stajich J.E."/>
            <person name="Spatafora J.W."/>
            <person name="Visel A."/>
            <person name="Grigoriev I.V."/>
        </authorList>
    </citation>
    <scope>NUCLEOTIDE SEQUENCE [LARGE SCALE GENOMIC DNA]</scope>
    <source>
        <strain evidence="2 3">CBS 115471</strain>
    </source>
</reference>
<evidence type="ECO:0000313" key="3">
    <source>
        <dbReference type="Proteomes" id="UP000193144"/>
    </source>
</evidence>
<keyword evidence="3" id="KW-1185">Reference proteome</keyword>
<dbReference type="EMBL" id="MCFA01000039">
    <property type="protein sequence ID" value="ORY13744.1"/>
    <property type="molecule type" value="Genomic_DNA"/>
</dbReference>
<gene>
    <name evidence="2" type="ORF">BCR34DRAFT_480635</name>
</gene>